<keyword evidence="3" id="KW-1185">Reference proteome</keyword>
<feature type="region of interest" description="Disordered" evidence="1">
    <location>
        <begin position="258"/>
        <end position="284"/>
    </location>
</feature>
<accession>A0AAD3T3S4</accession>
<protein>
    <submittedName>
        <fullName evidence="2">Uncharacterized protein</fullName>
    </submittedName>
</protein>
<comment type="caution">
    <text evidence="2">The sequence shown here is derived from an EMBL/GenBank/DDBJ whole genome shotgun (WGS) entry which is preliminary data.</text>
</comment>
<organism evidence="2 3">
    <name type="scientific">Nepenthes gracilis</name>
    <name type="common">Slender pitcher plant</name>
    <dbReference type="NCBI Taxonomy" id="150966"/>
    <lineage>
        <taxon>Eukaryota</taxon>
        <taxon>Viridiplantae</taxon>
        <taxon>Streptophyta</taxon>
        <taxon>Embryophyta</taxon>
        <taxon>Tracheophyta</taxon>
        <taxon>Spermatophyta</taxon>
        <taxon>Magnoliopsida</taxon>
        <taxon>eudicotyledons</taxon>
        <taxon>Gunneridae</taxon>
        <taxon>Pentapetalae</taxon>
        <taxon>Caryophyllales</taxon>
        <taxon>Nepenthaceae</taxon>
        <taxon>Nepenthes</taxon>
    </lineage>
</organism>
<evidence type="ECO:0000313" key="2">
    <source>
        <dbReference type="EMBL" id="GMH22134.1"/>
    </source>
</evidence>
<proteinExistence type="predicted"/>
<evidence type="ECO:0000256" key="1">
    <source>
        <dbReference type="SAM" id="MobiDB-lite"/>
    </source>
</evidence>
<dbReference type="AlphaFoldDB" id="A0AAD3T3S4"/>
<dbReference type="Proteomes" id="UP001279734">
    <property type="component" value="Unassembled WGS sequence"/>
</dbReference>
<dbReference type="EMBL" id="BSYO01000024">
    <property type="protein sequence ID" value="GMH22134.1"/>
    <property type="molecule type" value="Genomic_DNA"/>
</dbReference>
<name>A0AAD3T3S4_NEPGR</name>
<feature type="compositionally biased region" description="Polar residues" evidence="1">
    <location>
        <begin position="259"/>
        <end position="277"/>
    </location>
</feature>
<reference evidence="2" key="1">
    <citation type="submission" date="2023-05" db="EMBL/GenBank/DDBJ databases">
        <title>Nepenthes gracilis genome sequencing.</title>
        <authorList>
            <person name="Fukushima K."/>
        </authorList>
    </citation>
    <scope>NUCLEOTIDE SEQUENCE</scope>
    <source>
        <strain evidence="2">SING2019-196</strain>
    </source>
</reference>
<gene>
    <name evidence="2" type="ORF">Nepgr_023977</name>
</gene>
<sequence>MNFHGLTPSPGMMLTGLGAAAAIVNSGPEYAVCLAQGLPLMVDAILILRKPNGCCEQTLHRYSGDATAGFMTVGFGGGTGSCSLWVDCCGSQELFMHLSGVDSAACCDLRLMLSMLDPIAPNWVSTAGGRLMILGAELDEREDSLPVGIAGCCPPGAEVVVVGYMVLAINDLKLLGPWLAVVGGSFVYRESSMGVVSLCYGDVATSSGDAHALTSLVTPSRVINLRLDTTTGSLNTSVAVGRIIHNAAKFAENRVAIHSGQQQSGASSTLKRSQTTLRLHRRGNRINSTASEIASLRHRIARQSAASPSPSKHGNPLAAHPETVLVRQQHKTPIVKWTAGKTIYRQHF</sequence>
<evidence type="ECO:0000313" key="3">
    <source>
        <dbReference type="Proteomes" id="UP001279734"/>
    </source>
</evidence>